<proteinExistence type="predicted"/>
<dbReference type="OrthoDB" id="9133299at2"/>
<comment type="caution">
    <text evidence="1">The sequence shown here is derived from an EMBL/GenBank/DDBJ whole genome shotgun (WGS) entry which is preliminary data.</text>
</comment>
<evidence type="ECO:0000313" key="1">
    <source>
        <dbReference type="EMBL" id="KGD63377.1"/>
    </source>
</evidence>
<dbReference type="AlphaFoldDB" id="A0A095SFN8"/>
<gene>
    <name evidence="1" type="ORF">Y5S_03363</name>
</gene>
<reference evidence="1 2" key="1">
    <citation type="submission" date="2012-09" db="EMBL/GenBank/DDBJ databases">
        <title>Genome Sequence of alkane-degrading Bacterium Alcanivorax sp. 19-m-6.</title>
        <authorList>
            <person name="Lai Q."/>
            <person name="Shao Z."/>
        </authorList>
    </citation>
    <scope>NUCLEOTIDE SEQUENCE [LARGE SCALE GENOMIC DNA]</scope>
    <source>
        <strain evidence="1 2">19-m-6</strain>
    </source>
</reference>
<dbReference type="Proteomes" id="UP000029444">
    <property type="component" value="Unassembled WGS sequence"/>
</dbReference>
<accession>A0A095SFN8</accession>
<dbReference type="STRING" id="1177154.Y5S_03363"/>
<dbReference type="eggNOG" id="ENOG5032ZXC">
    <property type="taxonomic scope" value="Bacteria"/>
</dbReference>
<dbReference type="EMBL" id="ARXV01000018">
    <property type="protein sequence ID" value="KGD63377.1"/>
    <property type="molecule type" value="Genomic_DNA"/>
</dbReference>
<name>A0A095SFN8_9GAMM</name>
<keyword evidence="2" id="KW-1185">Reference proteome</keyword>
<sequence length="91" mass="10822">MSRILHLPVKAVYFHQIKAGTKPFEYRLVTDHWRKRIEGKEFDEVHIKLGYPKAGDRSRTLIRPWRGYERQTITHPHFGPDPVEVFAVRVN</sequence>
<organism evidence="1 2">
    <name type="scientific">Alcanivorax nanhaiticus</name>
    <dbReference type="NCBI Taxonomy" id="1177154"/>
    <lineage>
        <taxon>Bacteria</taxon>
        <taxon>Pseudomonadati</taxon>
        <taxon>Pseudomonadota</taxon>
        <taxon>Gammaproteobacteria</taxon>
        <taxon>Oceanospirillales</taxon>
        <taxon>Alcanivoracaceae</taxon>
        <taxon>Alcanivorax</taxon>
    </lineage>
</organism>
<evidence type="ECO:0008006" key="3">
    <source>
        <dbReference type="Google" id="ProtNLM"/>
    </source>
</evidence>
<evidence type="ECO:0000313" key="2">
    <source>
        <dbReference type="Proteomes" id="UP000029444"/>
    </source>
</evidence>
<protein>
    <recommendedName>
        <fullName evidence="3">RNA-binding protein</fullName>
    </recommendedName>
</protein>
<dbReference type="RefSeq" id="WP_035234805.1">
    <property type="nucleotide sequence ID" value="NZ_ARXV01000018.1"/>
</dbReference>